<name>A0A7X6KUG3_9CELL</name>
<evidence type="ECO:0000313" key="1">
    <source>
        <dbReference type="EMBL" id="NKY22204.1"/>
    </source>
</evidence>
<gene>
    <name evidence="1" type="ORF">HGA03_05935</name>
</gene>
<dbReference type="Proteomes" id="UP000581206">
    <property type="component" value="Unassembled WGS sequence"/>
</dbReference>
<dbReference type="EMBL" id="JAAXOX010000002">
    <property type="protein sequence ID" value="NKY22204.1"/>
    <property type="molecule type" value="Genomic_DNA"/>
</dbReference>
<keyword evidence="2" id="KW-1185">Reference proteome</keyword>
<organism evidence="1 2">
    <name type="scientific">Cellulomonas denverensis</name>
    <dbReference type="NCBI Taxonomy" id="264297"/>
    <lineage>
        <taxon>Bacteria</taxon>
        <taxon>Bacillati</taxon>
        <taxon>Actinomycetota</taxon>
        <taxon>Actinomycetes</taxon>
        <taxon>Micrococcales</taxon>
        <taxon>Cellulomonadaceae</taxon>
        <taxon>Cellulomonas</taxon>
    </lineage>
</organism>
<evidence type="ECO:0000313" key="2">
    <source>
        <dbReference type="Proteomes" id="UP000581206"/>
    </source>
</evidence>
<protein>
    <submittedName>
        <fullName evidence="1">Uncharacterized protein</fullName>
    </submittedName>
</protein>
<comment type="caution">
    <text evidence="1">The sequence shown here is derived from an EMBL/GenBank/DDBJ whole genome shotgun (WGS) entry which is preliminary data.</text>
</comment>
<dbReference type="RefSeq" id="WP_168629306.1">
    <property type="nucleotide sequence ID" value="NZ_BONL01000033.1"/>
</dbReference>
<sequence length="63" mass="7539">MSEFNGDPWARAIDAARRIENIQAYFGQWSRLMVRNERLRQAEECQLWRAADRALRQVYGDPR</sequence>
<proteinExistence type="predicted"/>
<dbReference type="AlphaFoldDB" id="A0A7X6KUG3"/>
<reference evidence="1 2" key="1">
    <citation type="submission" date="2020-04" db="EMBL/GenBank/DDBJ databases">
        <title>MicrobeNet Type strains.</title>
        <authorList>
            <person name="Nicholson A.C."/>
        </authorList>
    </citation>
    <scope>NUCLEOTIDE SEQUENCE [LARGE SCALE GENOMIC DNA]</scope>
    <source>
        <strain evidence="1 2">ATCC BAA-788</strain>
    </source>
</reference>
<accession>A0A7X6KUG3</accession>